<dbReference type="CDD" id="cd00082">
    <property type="entry name" value="HisKA"/>
    <property type="match status" value="1"/>
</dbReference>
<dbReference type="RefSeq" id="WP_155090672.1">
    <property type="nucleotide sequence ID" value="NZ_CP102754.1"/>
</dbReference>
<feature type="transmembrane region" description="Helical" evidence="11">
    <location>
        <begin position="7"/>
        <end position="28"/>
    </location>
</feature>
<keyword evidence="15" id="KW-1185">Reference proteome</keyword>
<evidence type="ECO:0000313" key="15">
    <source>
        <dbReference type="Proteomes" id="UP000438760"/>
    </source>
</evidence>
<evidence type="ECO:0000256" key="4">
    <source>
        <dbReference type="ARBA" id="ARBA00022553"/>
    </source>
</evidence>
<dbReference type="InterPro" id="IPR003594">
    <property type="entry name" value="HATPase_dom"/>
</dbReference>
<evidence type="ECO:0000259" key="13">
    <source>
        <dbReference type="PROSITE" id="PS50885"/>
    </source>
</evidence>
<dbReference type="InterPro" id="IPR050428">
    <property type="entry name" value="TCS_sensor_his_kinase"/>
</dbReference>
<feature type="domain" description="Histidine kinase" evidence="12">
    <location>
        <begin position="239"/>
        <end position="452"/>
    </location>
</feature>
<dbReference type="InterPro" id="IPR005467">
    <property type="entry name" value="His_kinase_dom"/>
</dbReference>
<dbReference type="Gene3D" id="1.10.287.130">
    <property type="match status" value="1"/>
</dbReference>
<evidence type="ECO:0000256" key="6">
    <source>
        <dbReference type="ARBA" id="ARBA00022692"/>
    </source>
</evidence>
<dbReference type="InterPro" id="IPR036097">
    <property type="entry name" value="HisK_dim/P_sf"/>
</dbReference>
<keyword evidence="10 11" id="KW-0472">Membrane</keyword>
<keyword evidence="9" id="KW-0902">Two-component regulatory system</keyword>
<dbReference type="Pfam" id="PF02518">
    <property type="entry name" value="HATPase_c"/>
    <property type="match status" value="1"/>
</dbReference>
<dbReference type="Gene3D" id="6.10.340.10">
    <property type="match status" value="1"/>
</dbReference>
<keyword evidence="8 11" id="KW-1133">Transmembrane helix</keyword>
<dbReference type="PROSITE" id="PS50885">
    <property type="entry name" value="HAMP"/>
    <property type="match status" value="1"/>
</dbReference>
<evidence type="ECO:0000256" key="5">
    <source>
        <dbReference type="ARBA" id="ARBA00022679"/>
    </source>
</evidence>
<evidence type="ECO:0000256" key="2">
    <source>
        <dbReference type="ARBA" id="ARBA00004370"/>
    </source>
</evidence>
<comment type="caution">
    <text evidence="14">The sequence shown here is derived from an EMBL/GenBank/DDBJ whole genome shotgun (WGS) entry which is preliminary data.</text>
</comment>
<organism evidence="14 15">
    <name type="scientific">Myroides albus</name>
    <dbReference type="NCBI Taxonomy" id="2562892"/>
    <lineage>
        <taxon>Bacteria</taxon>
        <taxon>Pseudomonadati</taxon>
        <taxon>Bacteroidota</taxon>
        <taxon>Flavobacteriia</taxon>
        <taxon>Flavobacteriales</taxon>
        <taxon>Flavobacteriaceae</taxon>
        <taxon>Myroides</taxon>
    </lineage>
</organism>
<dbReference type="InterPro" id="IPR004358">
    <property type="entry name" value="Sig_transdc_His_kin-like_C"/>
</dbReference>
<keyword evidence="4" id="KW-0597">Phosphoprotein</keyword>
<feature type="domain" description="HAMP" evidence="13">
    <location>
        <begin position="178"/>
        <end position="231"/>
    </location>
</feature>
<dbReference type="SMART" id="SM00388">
    <property type="entry name" value="HisKA"/>
    <property type="match status" value="1"/>
</dbReference>
<dbReference type="SUPFAM" id="SSF55874">
    <property type="entry name" value="ATPase domain of HSP90 chaperone/DNA topoisomerase II/histidine kinase"/>
    <property type="match status" value="1"/>
</dbReference>
<dbReference type="Proteomes" id="UP000438760">
    <property type="component" value="Unassembled WGS sequence"/>
</dbReference>
<dbReference type="PRINTS" id="PR00344">
    <property type="entry name" value="BCTRLSENSOR"/>
</dbReference>
<evidence type="ECO:0000313" key="14">
    <source>
        <dbReference type="EMBL" id="MTG96622.1"/>
    </source>
</evidence>
<dbReference type="Gene3D" id="3.30.565.10">
    <property type="entry name" value="Histidine kinase-like ATPase, C-terminal domain"/>
    <property type="match status" value="1"/>
</dbReference>
<comment type="catalytic activity">
    <reaction evidence="1">
        <text>ATP + protein L-histidine = ADP + protein N-phospho-L-histidine.</text>
        <dbReference type="EC" id="2.7.13.3"/>
    </reaction>
</comment>
<dbReference type="SMART" id="SM00387">
    <property type="entry name" value="HATPase_c"/>
    <property type="match status" value="1"/>
</dbReference>
<evidence type="ECO:0000259" key="12">
    <source>
        <dbReference type="PROSITE" id="PS50109"/>
    </source>
</evidence>
<keyword evidence="6 11" id="KW-0812">Transmembrane</keyword>
<accession>A0A6I3LKD6</accession>
<keyword evidence="5" id="KW-0808">Transferase</keyword>
<evidence type="ECO:0000256" key="3">
    <source>
        <dbReference type="ARBA" id="ARBA00012438"/>
    </source>
</evidence>
<reference evidence="14 15" key="1">
    <citation type="submission" date="2019-11" db="EMBL/GenBank/DDBJ databases">
        <title>Genome of Strain BIT-d1.</title>
        <authorList>
            <person name="Yang Y."/>
        </authorList>
    </citation>
    <scope>NUCLEOTIDE SEQUENCE [LARGE SCALE GENOMIC DNA]</scope>
    <source>
        <strain evidence="14 15">BIT-d1</strain>
    </source>
</reference>
<dbReference type="PANTHER" id="PTHR45436">
    <property type="entry name" value="SENSOR HISTIDINE KINASE YKOH"/>
    <property type="match status" value="1"/>
</dbReference>
<dbReference type="EMBL" id="WMJX01000001">
    <property type="protein sequence ID" value="MTG96622.1"/>
    <property type="molecule type" value="Genomic_DNA"/>
</dbReference>
<evidence type="ECO:0000256" key="11">
    <source>
        <dbReference type="SAM" id="Phobius"/>
    </source>
</evidence>
<protein>
    <recommendedName>
        <fullName evidence="3">histidine kinase</fullName>
        <ecNumber evidence="3">2.7.13.3</ecNumber>
    </recommendedName>
</protein>
<proteinExistence type="predicted"/>
<dbReference type="GO" id="GO:0005886">
    <property type="term" value="C:plasma membrane"/>
    <property type="evidence" value="ECO:0007669"/>
    <property type="project" value="TreeGrafter"/>
</dbReference>
<keyword evidence="7" id="KW-0418">Kinase</keyword>
<comment type="subcellular location">
    <subcellularLocation>
        <location evidence="2">Membrane</location>
    </subcellularLocation>
</comment>
<evidence type="ECO:0000256" key="1">
    <source>
        <dbReference type="ARBA" id="ARBA00000085"/>
    </source>
</evidence>
<dbReference type="SMART" id="SM00304">
    <property type="entry name" value="HAMP"/>
    <property type="match status" value="1"/>
</dbReference>
<dbReference type="InterPro" id="IPR036890">
    <property type="entry name" value="HATPase_C_sf"/>
</dbReference>
<name>A0A6I3LKD6_9FLAO</name>
<dbReference type="PROSITE" id="PS50109">
    <property type="entry name" value="HIS_KIN"/>
    <property type="match status" value="1"/>
</dbReference>
<dbReference type="Pfam" id="PF00672">
    <property type="entry name" value="HAMP"/>
    <property type="match status" value="1"/>
</dbReference>
<dbReference type="OrthoDB" id="594725at2"/>
<gene>
    <name evidence="14" type="ORF">GJV76_00440</name>
</gene>
<feature type="transmembrane region" description="Helical" evidence="11">
    <location>
        <begin position="154"/>
        <end position="177"/>
    </location>
</feature>
<dbReference type="InterPro" id="IPR003660">
    <property type="entry name" value="HAMP_dom"/>
</dbReference>
<dbReference type="Pfam" id="PF00512">
    <property type="entry name" value="HisKA"/>
    <property type="match status" value="1"/>
</dbReference>
<dbReference type="AlphaFoldDB" id="A0A6I3LKD6"/>
<evidence type="ECO:0000256" key="10">
    <source>
        <dbReference type="ARBA" id="ARBA00023136"/>
    </source>
</evidence>
<dbReference type="GO" id="GO:0000155">
    <property type="term" value="F:phosphorelay sensor kinase activity"/>
    <property type="evidence" value="ECO:0007669"/>
    <property type="project" value="InterPro"/>
</dbReference>
<dbReference type="SUPFAM" id="SSF158472">
    <property type="entry name" value="HAMP domain-like"/>
    <property type="match status" value="1"/>
</dbReference>
<evidence type="ECO:0000256" key="9">
    <source>
        <dbReference type="ARBA" id="ARBA00023012"/>
    </source>
</evidence>
<evidence type="ECO:0000256" key="7">
    <source>
        <dbReference type="ARBA" id="ARBA00022777"/>
    </source>
</evidence>
<dbReference type="EC" id="2.7.13.3" evidence="3"/>
<dbReference type="SUPFAM" id="SSF47384">
    <property type="entry name" value="Homodimeric domain of signal transducing histidine kinase"/>
    <property type="match status" value="1"/>
</dbReference>
<dbReference type="InterPro" id="IPR003661">
    <property type="entry name" value="HisK_dim/P_dom"/>
</dbReference>
<evidence type="ECO:0000256" key="8">
    <source>
        <dbReference type="ARBA" id="ARBA00022989"/>
    </source>
</evidence>
<sequence>MKIKTRLTLLFTVLVASILLVFAGVIYWSSSQNREIEFYEELEKEAITKAKLFLEAKVKTNTLHRIYLNNSQIINEVEVAIYNSSFELLYHDDVEIDRVKETDEMLTSILKLNQLHFMQDDWQVIGMLYKYDGKDYIITATAFDEYGYTKLQNLFYTIIVLTIVSLLVIASLGTFFASRALMPIKKMISEVNKITATNLDLRLSNEQNKDELAALANTFNEMLNRLESSFDSQKQFVSNISHELRTPLAAIIAELDLALNKENEKEAYVQTIQNALADAKKLVKLSNSLLDFAKASYDPTEIVFKEVRIDEIILDACQKLQKSNSTYKFNFLIDESVEEEEMMIASVNPYLMEVALMNLLENACKYSDNHHGTVSLFNIRGRLVIKIADKGIGMSAEDIEKIFKPFYRGDNGKYLEGNGIGLSLTKKVVDLHKGTIAVTSQVNKGTEFVITL</sequence>
<dbReference type="CDD" id="cd06225">
    <property type="entry name" value="HAMP"/>
    <property type="match status" value="1"/>
</dbReference>
<dbReference type="PANTHER" id="PTHR45436:SF5">
    <property type="entry name" value="SENSOR HISTIDINE KINASE TRCS"/>
    <property type="match status" value="1"/>
</dbReference>